<name>A0ABV8KSJ4_9ACTN</name>
<accession>A0ABV8KSJ4</accession>
<gene>
    <name evidence="2" type="ORF">ACFOX0_24640</name>
</gene>
<evidence type="ECO:0000259" key="1">
    <source>
        <dbReference type="Pfam" id="PF00326"/>
    </source>
</evidence>
<sequence>MNRLRSRGVQVRYEIFHNEGHGLLRRDNQAKSLSDAGEFLIEHLGD</sequence>
<dbReference type="InterPro" id="IPR001375">
    <property type="entry name" value="Peptidase_S9_cat"/>
</dbReference>
<proteinExistence type="predicted"/>
<feature type="domain" description="Peptidase S9 prolyl oligopeptidase catalytic" evidence="1">
    <location>
        <begin position="2"/>
        <end position="45"/>
    </location>
</feature>
<evidence type="ECO:0000313" key="3">
    <source>
        <dbReference type="Proteomes" id="UP001595868"/>
    </source>
</evidence>
<dbReference type="EMBL" id="JBHSBN010000021">
    <property type="protein sequence ID" value="MFC4109105.1"/>
    <property type="molecule type" value="Genomic_DNA"/>
</dbReference>
<dbReference type="Pfam" id="PF00326">
    <property type="entry name" value="Peptidase_S9"/>
    <property type="match status" value="1"/>
</dbReference>
<reference evidence="3" key="1">
    <citation type="journal article" date="2019" name="Int. J. Syst. Evol. Microbiol.">
        <title>The Global Catalogue of Microorganisms (GCM) 10K type strain sequencing project: providing services to taxonomists for standard genome sequencing and annotation.</title>
        <authorList>
            <consortium name="The Broad Institute Genomics Platform"/>
            <consortium name="The Broad Institute Genome Sequencing Center for Infectious Disease"/>
            <person name="Wu L."/>
            <person name="Ma J."/>
        </authorList>
    </citation>
    <scope>NUCLEOTIDE SEQUENCE [LARGE SCALE GENOMIC DNA]</scope>
    <source>
        <strain evidence="3">2902at01</strain>
    </source>
</reference>
<dbReference type="InterPro" id="IPR029058">
    <property type="entry name" value="AB_hydrolase_fold"/>
</dbReference>
<protein>
    <submittedName>
        <fullName evidence="2">Prolyl oligopeptidase family serine peptidase</fullName>
    </submittedName>
</protein>
<dbReference type="RefSeq" id="WP_377550129.1">
    <property type="nucleotide sequence ID" value="NZ_JBHSBN010000021.1"/>
</dbReference>
<comment type="caution">
    <text evidence="2">The sequence shown here is derived from an EMBL/GenBank/DDBJ whole genome shotgun (WGS) entry which is preliminary data.</text>
</comment>
<dbReference type="Gene3D" id="3.40.50.1820">
    <property type="entry name" value="alpha/beta hydrolase"/>
    <property type="match status" value="1"/>
</dbReference>
<organism evidence="2 3">
    <name type="scientific">Micromonospora zhanjiangensis</name>
    <dbReference type="NCBI Taxonomy" id="1522057"/>
    <lineage>
        <taxon>Bacteria</taxon>
        <taxon>Bacillati</taxon>
        <taxon>Actinomycetota</taxon>
        <taxon>Actinomycetes</taxon>
        <taxon>Micromonosporales</taxon>
        <taxon>Micromonosporaceae</taxon>
        <taxon>Micromonospora</taxon>
    </lineage>
</organism>
<dbReference type="SUPFAM" id="SSF53474">
    <property type="entry name" value="alpha/beta-Hydrolases"/>
    <property type="match status" value="1"/>
</dbReference>
<dbReference type="Proteomes" id="UP001595868">
    <property type="component" value="Unassembled WGS sequence"/>
</dbReference>
<keyword evidence="3" id="KW-1185">Reference proteome</keyword>
<evidence type="ECO:0000313" key="2">
    <source>
        <dbReference type="EMBL" id="MFC4109105.1"/>
    </source>
</evidence>